<keyword evidence="1" id="KW-0812">Transmembrane</keyword>
<evidence type="ECO:0000313" key="2">
    <source>
        <dbReference type="EMBL" id="QDT40610.1"/>
    </source>
</evidence>
<feature type="transmembrane region" description="Helical" evidence="1">
    <location>
        <begin position="12"/>
        <end position="34"/>
    </location>
</feature>
<dbReference type="EMBL" id="CP036269">
    <property type="protein sequence ID" value="QDT40610.1"/>
    <property type="molecule type" value="Genomic_DNA"/>
</dbReference>
<keyword evidence="1" id="KW-0472">Membrane</keyword>
<protein>
    <submittedName>
        <fullName evidence="2">Uncharacterized protein</fullName>
    </submittedName>
</protein>
<sequence length="235" mass="26980">MKSSNIIKKIFGLEKIILFVFVSLCFVGPCIWWDSNSYVSSDELWDAIQRSKISSSDRLLLHHLVYDDKAWSSGLIGTYLSPGLEKRIVWQSKYQNNSGGFNHIFLLNQYLEPGVKPLFPVTCIITDKDFKLQAWETFILSSSGINSVEISQDTENLLIVTAVCGWTYGKGIHKYALYSNKITDLGNVQFKQFNRGETPETLLVPFMSESEFRSLNLNFSNRIRRMLTENRKLAR</sequence>
<accession>A0A517R9Q2</accession>
<keyword evidence="1" id="KW-1133">Transmembrane helix</keyword>
<reference evidence="2 3" key="1">
    <citation type="submission" date="2019-02" db="EMBL/GenBank/DDBJ databases">
        <title>Deep-cultivation of Planctomycetes and their phenomic and genomic characterization uncovers novel biology.</title>
        <authorList>
            <person name="Wiegand S."/>
            <person name="Jogler M."/>
            <person name="Boedeker C."/>
            <person name="Pinto D."/>
            <person name="Vollmers J."/>
            <person name="Rivas-Marin E."/>
            <person name="Kohn T."/>
            <person name="Peeters S.H."/>
            <person name="Heuer A."/>
            <person name="Rast P."/>
            <person name="Oberbeckmann S."/>
            <person name="Bunk B."/>
            <person name="Jeske O."/>
            <person name="Meyerdierks A."/>
            <person name="Storesund J.E."/>
            <person name="Kallscheuer N."/>
            <person name="Luecker S."/>
            <person name="Lage O.M."/>
            <person name="Pohl T."/>
            <person name="Merkel B.J."/>
            <person name="Hornburger P."/>
            <person name="Mueller R.-W."/>
            <person name="Bruemmer F."/>
            <person name="Labrenz M."/>
            <person name="Spormann A.M."/>
            <person name="Op den Camp H."/>
            <person name="Overmann J."/>
            <person name="Amann R."/>
            <person name="Jetten M.S.M."/>
            <person name="Mascher T."/>
            <person name="Medema M.H."/>
            <person name="Devos D.P."/>
            <person name="Kaster A.-K."/>
            <person name="Ovreas L."/>
            <person name="Rohde M."/>
            <person name="Galperin M.Y."/>
            <person name="Jogler C."/>
        </authorList>
    </citation>
    <scope>NUCLEOTIDE SEQUENCE [LARGE SCALE GENOMIC DNA]</scope>
    <source>
        <strain evidence="2 3">Pan241w</strain>
    </source>
</reference>
<dbReference type="AlphaFoldDB" id="A0A517R9Q2"/>
<organism evidence="2 3">
    <name type="scientific">Gimesia alba</name>
    <dbReference type="NCBI Taxonomy" id="2527973"/>
    <lineage>
        <taxon>Bacteria</taxon>
        <taxon>Pseudomonadati</taxon>
        <taxon>Planctomycetota</taxon>
        <taxon>Planctomycetia</taxon>
        <taxon>Planctomycetales</taxon>
        <taxon>Planctomycetaceae</taxon>
        <taxon>Gimesia</taxon>
    </lineage>
</organism>
<proteinExistence type="predicted"/>
<keyword evidence="3" id="KW-1185">Reference proteome</keyword>
<evidence type="ECO:0000313" key="3">
    <source>
        <dbReference type="Proteomes" id="UP000317171"/>
    </source>
</evidence>
<dbReference type="Proteomes" id="UP000317171">
    <property type="component" value="Chromosome"/>
</dbReference>
<gene>
    <name evidence="2" type="ORF">Pan241w_06680</name>
</gene>
<dbReference type="KEGG" id="gaz:Pan241w_06680"/>
<name>A0A517R9Q2_9PLAN</name>
<evidence type="ECO:0000256" key="1">
    <source>
        <dbReference type="SAM" id="Phobius"/>
    </source>
</evidence>